<keyword evidence="1 2" id="KW-0808">Transferase</keyword>
<dbReference type="PANTHER" id="PTHR48207:SF3">
    <property type="entry name" value="SUCCINATE--HYDROXYMETHYLGLUTARATE COA-TRANSFERASE"/>
    <property type="match status" value="1"/>
</dbReference>
<evidence type="ECO:0000313" key="3">
    <source>
        <dbReference type="Proteomes" id="UP000230886"/>
    </source>
</evidence>
<dbReference type="EMBL" id="NOVD01000001">
    <property type="protein sequence ID" value="PCK28978.1"/>
    <property type="molecule type" value="Genomic_DNA"/>
</dbReference>
<dbReference type="AlphaFoldDB" id="A0A2A5JHE4"/>
<dbReference type="InterPro" id="IPR003673">
    <property type="entry name" value="CoA-Trfase_fam_III"/>
</dbReference>
<evidence type="ECO:0000256" key="1">
    <source>
        <dbReference type="ARBA" id="ARBA00022679"/>
    </source>
</evidence>
<reference evidence="2 3" key="1">
    <citation type="submission" date="2017-07" db="EMBL/GenBank/DDBJ databases">
        <title>Draft sequence of Rhodococcus enclensis 23b-28.</title>
        <authorList>
            <person name="Besaury L."/>
            <person name="Sancelme M."/>
            <person name="Amato P."/>
            <person name="Lallement A."/>
            <person name="Delort A.-M."/>
        </authorList>
    </citation>
    <scope>NUCLEOTIDE SEQUENCE [LARGE SCALE GENOMIC DNA]</scope>
    <source>
        <strain evidence="2 3">23b-28</strain>
    </source>
</reference>
<dbReference type="Pfam" id="PF02515">
    <property type="entry name" value="CoA_transf_3"/>
    <property type="match status" value="2"/>
</dbReference>
<sequence length="779" mass="84634">MVHPPVRVVEISSPFARFAGRILVGLGFEVILVEPPTGDPSRTESQGDSYLHWHAGKKSVVLDIDDSNDRLAFEALLRSADVLLDGSATGALRDNRGSLVHVRVTPFGTTGPRSDWKATNLTVAALGGMMAQVGDPEHPPLLLPELQAEQLAGINAAIGVLLGLRSRSKGHNPLLEISAQECVAAALEAGTLAYIHEDRVPPRPGRVHPLVPHGLFQAADGYVGGGLGGSPRMWDGMLAWLIDNDAQDDLDQPEWSDAVYRKTHQEHIFDVLSAFIAKWPKEEFAVSAQSRKLPWAAVDRPEELLRNPQLNDRDFFTDVTGDHGTYRDLGFGFAFPEGRRIGTLEAARLGQHQELLKATSPVAVNETHEFSGGSTPSLEGVRVLDLTWVLAGPYGTRILADHGADVIKVESIGRPDPTRFAPFMHLSRGPHDNPNTSGYFNDVNRNKRSITLDTRSAEGLSVLRDLIRNSDVVVENFSSSVMDKMGLGYEQLRELNPDIIYVSMSGMGHTGPRKDWVSYADIVSASTGLTALTGWNADDVVGVIYGHGDIVAGLQAGVAMLAALDYRDRTGRGQHVDLSQLEAMAAHMGTSVLRAARSQSPDPIGNSHHELAPHGVYPCLGSDRWCSIAIRDTTEWNALCRIIEAEKWIGNPDFASAESRQADHERIDDAIADWTRTLSPETVMERLQSAGIAAGTVQDGRDLVESDPHLRARSFYSAQEHPLAGTFLHEGIPVRRNSEPGSIRRAAPVLGADTDDVLESVLGYSDELIAGLRDQSILS</sequence>
<evidence type="ECO:0000313" key="2">
    <source>
        <dbReference type="EMBL" id="PCK28978.1"/>
    </source>
</evidence>
<dbReference type="InterPro" id="IPR023606">
    <property type="entry name" value="CoA-Trfase_III_dom_1_sf"/>
</dbReference>
<dbReference type="GO" id="GO:0008410">
    <property type="term" value="F:CoA-transferase activity"/>
    <property type="evidence" value="ECO:0007669"/>
    <property type="project" value="TreeGrafter"/>
</dbReference>
<proteinExistence type="predicted"/>
<dbReference type="Proteomes" id="UP000230886">
    <property type="component" value="Unassembled WGS sequence"/>
</dbReference>
<gene>
    <name evidence="2" type="ORF">CHR55_00840</name>
</gene>
<dbReference type="Gene3D" id="3.40.50.10540">
    <property type="entry name" value="Crotonobetainyl-coa:carnitine coa-transferase, domain 1"/>
    <property type="match status" value="2"/>
</dbReference>
<name>A0A2A5JHE4_RHOSG</name>
<organism evidence="2 3">
    <name type="scientific">Rhodococcus qingshengii</name>
    <dbReference type="NCBI Taxonomy" id="334542"/>
    <lineage>
        <taxon>Bacteria</taxon>
        <taxon>Bacillati</taxon>
        <taxon>Actinomycetota</taxon>
        <taxon>Actinomycetes</taxon>
        <taxon>Mycobacteriales</taxon>
        <taxon>Nocardiaceae</taxon>
        <taxon>Rhodococcus</taxon>
        <taxon>Rhodococcus erythropolis group</taxon>
    </lineage>
</organism>
<comment type="caution">
    <text evidence="2">The sequence shown here is derived from an EMBL/GenBank/DDBJ whole genome shotgun (WGS) entry which is preliminary data.</text>
</comment>
<dbReference type="PANTHER" id="PTHR48207">
    <property type="entry name" value="SUCCINATE--HYDROXYMETHYLGLUTARATE COA-TRANSFERASE"/>
    <property type="match status" value="1"/>
</dbReference>
<dbReference type="InterPro" id="IPR044855">
    <property type="entry name" value="CoA-Trfase_III_dom3_sf"/>
</dbReference>
<protein>
    <submittedName>
        <fullName evidence="2">CoA transferase</fullName>
    </submittedName>
</protein>
<dbReference type="SUPFAM" id="SSF89796">
    <property type="entry name" value="CoA-transferase family III (CaiB/BaiF)"/>
    <property type="match status" value="2"/>
</dbReference>
<dbReference type="InterPro" id="IPR050483">
    <property type="entry name" value="CoA-transferase_III_domain"/>
</dbReference>
<accession>A0A2A5JHE4</accession>
<dbReference type="Gene3D" id="3.30.1540.10">
    <property type="entry name" value="formyl-coa transferase, domain 3"/>
    <property type="match status" value="2"/>
</dbReference>